<gene>
    <name evidence="3" type="ORF">ENJ46_06170</name>
</gene>
<name>A0A7C3GBP6_9PROT</name>
<protein>
    <submittedName>
        <fullName evidence="3">YciI family protein</fullName>
    </submittedName>
</protein>
<dbReference type="Gene3D" id="3.30.70.1060">
    <property type="entry name" value="Dimeric alpha+beta barrel"/>
    <property type="match status" value="1"/>
</dbReference>
<sequence length="95" mass="10673">MLFMIYTTDKDDAVHIRKANREDHLDYVKTHDKVKVIGAGPWLDDESGEMKGSLLVVEANCINCINSWIKDDPYVKAGLTARATIHPLGGWMTDL</sequence>
<proteinExistence type="inferred from homology"/>
<evidence type="ECO:0000256" key="1">
    <source>
        <dbReference type="ARBA" id="ARBA00007689"/>
    </source>
</evidence>
<evidence type="ECO:0000313" key="3">
    <source>
        <dbReference type="EMBL" id="HFB55494.1"/>
    </source>
</evidence>
<accession>A0A7C3GBP6</accession>
<organism evidence="3">
    <name type="scientific">Hellea balneolensis</name>
    <dbReference type="NCBI Taxonomy" id="287478"/>
    <lineage>
        <taxon>Bacteria</taxon>
        <taxon>Pseudomonadati</taxon>
        <taxon>Pseudomonadota</taxon>
        <taxon>Alphaproteobacteria</taxon>
        <taxon>Maricaulales</taxon>
        <taxon>Robiginitomaculaceae</taxon>
        <taxon>Hellea</taxon>
    </lineage>
</organism>
<dbReference type="PANTHER" id="PTHR33606">
    <property type="entry name" value="PROTEIN YCII"/>
    <property type="match status" value="1"/>
</dbReference>
<feature type="domain" description="YCII-related" evidence="2">
    <location>
        <begin position="1"/>
        <end position="86"/>
    </location>
</feature>
<dbReference type="InterPro" id="IPR011008">
    <property type="entry name" value="Dimeric_a/b-barrel"/>
</dbReference>
<dbReference type="InterPro" id="IPR005545">
    <property type="entry name" value="YCII"/>
</dbReference>
<dbReference type="SUPFAM" id="SSF54909">
    <property type="entry name" value="Dimeric alpha+beta barrel"/>
    <property type="match status" value="1"/>
</dbReference>
<dbReference type="AlphaFoldDB" id="A0A7C3GBP6"/>
<dbReference type="Pfam" id="PF03795">
    <property type="entry name" value="YCII"/>
    <property type="match status" value="1"/>
</dbReference>
<evidence type="ECO:0000259" key="2">
    <source>
        <dbReference type="Pfam" id="PF03795"/>
    </source>
</evidence>
<comment type="similarity">
    <text evidence="1">Belongs to the YciI family.</text>
</comment>
<dbReference type="InterPro" id="IPR051807">
    <property type="entry name" value="Sec-metab_biosynth-assoc"/>
</dbReference>
<comment type="caution">
    <text evidence="3">The sequence shown here is derived from an EMBL/GenBank/DDBJ whole genome shotgun (WGS) entry which is preliminary data.</text>
</comment>
<dbReference type="EMBL" id="DRMN01000398">
    <property type="protein sequence ID" value="HFB55494.1"/>
    <property type="molecule type" value="Genomic_DNA"/>
</dbReference>
<dbReference type="Proteomes" id="UP000886042">
    <property type="component" value="Unassembled WGS sequence"/>
</dbReference>
<dbReference type="PANTHER" id="PTHR33606:SF3">
    <property type="entry name" value="PROTEIN YCII"/>
    <property type="match status" value="1"/>
</dbReference>
<reference evidence="3" key="1">
    <citation type="journal article" date="2020" name="mSystems">
        <title>Genome- and Community-Level Interaction Insights into Carbon Utilization and Element Cycling Functions of Hydrothermarchaeota in Hydrothermal Sediment.</title>
        <authorList>
            <person name="Zhou Z."/>
            <person name="Liu Y."/>
            <person name="Xu W."/>
            <person name="Pan J."/>
            <person name="Luo Z.H."/>
            <person name="Li M."/>
        </authorList>
    </citation>
    <scope>NUCLEOTIDE SEQUENCE [LARGE SCALE GENOMIC DNA]</scope>
    <source>
        <strain evidence="3">HyVt-489</strain>
    </source>
</reference>